<feature type="compositionally biased region" description="Polar residues" evidence="5">
    <location>
        <begin position="268"/>
        <end position="277"/>
    </location>
</feature>
<proteinExistence type="inferred from homology"/>
<dbReference type="WBParaSite" id="PDA_v2.g25172.t1">
    <property type="protein sequence ID" value="PDA_v2.g25172.t1"/>
    <property type="gene ID" value="PDA_v2.g25172"/>
</dbReference>
<dbReference type="AlphaFoldDB" id="A0A914Q1Z7"/>
<keyword evidence="3" id="KW-0964">Secreted</keyword>
<accession>A0A914Q1Z7</accession>
<evidence type="ECO:0000256" key="1">
    <source>
        <dbReference type="ARBA" id="ARBA00004613"/>
    </source>
</evidence>
<keyword evidence="6" id="KW-1185">Reference proteome</keyword>
<dbReference type="GO" id="GO:0005576">
    <property type="term" value="C:extracellular region"/>
    <property type="evidence" value="ECO:0007669"/>
    <property type="project" value="UniProtKB-SubCell"/>
</dbReference>
<dbReference type="InterPro" id="IPR038479">
    <property type="entry name" value="Transthyretin-like_sf"/>
</dbReference>
<reference evidence="7" key="1">
    <citation type="submission" date="2022-11" db="UniProtKB">
        <authorList>
            <consortium name="WormBaseParasite"/>
        </authorList>
    </citation>
    <scope>IDENTIFICATION</scope>
</reference>
<dbReference type="GO" id="GO:0009986">
    <property type="term" value="C:cell surface"/>
    <property type="evidence" value="ECO:0007669"/>
    <property type="project" value="InterPro"/>
</dbReference>
<dbReference type="Gene3D" id="2.60.40.3330">
    <property type="match status" value="2"/>
</dbReference>
<evidence type="ECO:0000256" key="5">
    <source>
        <dbReference type="SAM" id="MobiDB-lite"/>
    </source>
</evidence>
<feature type="region of interest" description="Disordered" evidence="5">
    <location>
        <begin position="258"/>
        <end position="309"/>
    </location>
</feature>
<protein>
    <submittedName>
        <fullName evidence="7">Transthyretin-like family protein</fullName>
    </submittedName>
</protein>
<sequence length="309" mass="34713">MLCNVYITLNLPEVKPGCHKFVGKVECQNGHGILPSAKVAVMESDFMEDDEISTAEIDRFGNYRIFGCTNKEVMGQPAHFYLQFKNVCYNGQQERTGHPIPNEFETYKFGLKDDEMVTLVNDDAAAVTSMPTKAKHHRRSKYPYPPQPRPRHRRQNSDIGAGVEDVSGKFGQGCYTFGGQVHCQNGQILPSAKVAVMQSDNVMADDFVSIAKIDRFGTYQIMGCTNDAFMGQQQFAAVELYLEFKDVCFDGQKEEARNPKPNLFETHQLGNENANDSPQQPIPRQDPQQPNVNQTPQPHLHETPPPRSS</sequence>
<comment type="similarity">
    <text evidence="2">Belongs to the nematode transthyretin-like family.</text>
</comment>
<evidence type="ECO:0000256" key="4">
    <source>
        <dbReference type="ARBA" id="ARBA00022729"/>
    </source>
</evidence>
<dbReference type="Proteomes" id="UP000887578">
    <property type="component" value="Unplaced"/>
</dbReference>
<feature type="compositionally biased region" description="Low complexity" evidence="5">
    <location>
        <begin position="278"/>
        <end position="298"/>
    </location>
</feature>
<evidence type="ECO:0000313" key="7">
    <source>
        <dbReference type="WBParaSite" id="PDA_v2.g25172.t1"/>
    </source>
</evidence>
<dbReference type="InterPro" id="IPR001534">
    <property type="entry name" value="Transthyretin-like"/>
</dbReference>
<comment type="subcellular location">
    <subcellularLocation>
        <location evidence="1">Secreted</location>
    </subcellularLocation>
</comment>
<evidence type="ECO:0000256" key="3">
    <source>
        <dbReference type="ARBA" id="ARBA00022525"/>
    </source>
</evidence>
<dbReference type="PANTHER" id="PTHR21700">
    <property type="entry name" value="TRANSTHYRETIN-LIKE FAMILY PROTEIN-RELATED"/>
    <property type="match status" value="1"/>
</dbReference>
<feature type="region of interest" description="Disordered" evidence="5">
    <location>
        <begin position="128"/>
        <end position="157"/>
    </location>
</feature>
<feature type="compositionally biased region" description="Basic and acidic residues" evidence="5">
    <location>
        <begin position="299"/>
        <end position="309"/>
    </location>
</feature>
<evidence type="ECO:0000313" key="6">
    <source>
        <dbReference type="Proteomes" id="UP000887578"/>
    </source>
</evidence>
<evidence type="ECO:0000256" key="2">
    <source>
        <dbReference type="ARBA" id="ARBA00010112"/>
    </source>
</evidence>
<keyword evidence="4" id="KW-0732">Signal</keyword>
<organism evidence="6 7">
    <name type="scientific">Panagrolaimus davidi</name>
    <dbReference type="NCBI Taxonomy" id="227884"/>
    <lineage>
        <taxon>Eukaryota</taxon>
        <taxon>Metazoa</taxon>
        <taxon>Ecdysozoa</taxon>
        <taxon>Nematoda</taxon>
        <taxon>Chromadorea</taxon>
        <taxon>Rhabditida</taxon>
        <taxon>Tylenchina</taxon>
        <taxon>Panagrolaimomorpha</taxon>
        <taxon>Panagrolaimoidea</taxon>
        <taxon>Panagrolaimidae</taxon>
        <taxon>Panagrolaimus</taxon>
    </lineage>
</organism>
<name>A0A914Q1Z7_9BILA</name>